<dbReference type="InterPro" id="IPR001119">
    <property type="entry name" value="SLH_dom"/>
</dbReference>
<dbReference type="SUPFAM" id="SSF49373">
    <property type="entry name" value="Invasin/intimin cell-adhesion fragments"/>
    <property type="match status" value="7"/>
</dbReference>
<sequence length="889" mass="91627">MNVSSGAQVGAISTITATSPGGRSWSKEFIVKSNVVSVTGVRLNRTSLSLDTGDTAVLTATVSPSNATDKGVSWSSSNTGVATVDRSGNVRAVGAGTAVITVRTDDGSYSAKCTVTVKSDVKVEKISLSPSTITLDKNSTHKLTYTISPSNAENKGVAWKSSDSSVARVDSTGRVTAVSVGKATITVTTADGGKTASCTVTVKGPAVTGVSLDRTALTLNKGDIRTLKATVYPTDAENREVGWTSSNSAIARVDSSGKVIAVSAGKATITATTRDGGKTATCVITVKGSAVTGVSLDRTSLVLGKGESYTLKATVAPTDAENKEVTWKSTDSSIARVDSNGNVTAVASGKVTITATTDDGGKTASCTVTVKGPAVTGVSLDKTTLSLGKGESYTLKATVVPVDAENKKVTWKSSDSKVATVDANGRVTAIASGSATITVTTDDGGKTATCAVSVAGAVSGVTLDKTSLSLDKGESYTLKATVTPADAENKKVTWRSSDTKVATVDANGKVTAVAPGSATITVTTEDGNKTATCAVSVAGAVSGVTLNKTELALKVDESAVLKATVLPENALNKKVTWTSSDTKVATVDADGKVWAVAPGTATITVTTVDGSKTATCTVKVGDQLVVTFVTNGGTAVKSQLVNEGERAVRPADPTRAYYRFTGWFTDASLGAAYDFAQPVKADLTLYAGWAGYSPYRGFTDVASDDWYVTCGLFDYAVDHRFMSGYSGTTLFGPYDTITRAQVICVLWNMAGQPSAGSVENFSDNRDATVYYYDAVRWARSAGVANGYAGSNLFNPNGNVSRQELATFLYNYANKVAKLDTSSDMGAASQISGWSTVDAYAKPAIAWAVDHGLMSGVDTSSGPQLRPNDTAWRASMATMSATFHRDVIGA</sequence>
<dbReference type="AlphaFoldDB" id="A0AAW7JPE2"/>
<dbReference type="EMBL" id="JAUEIR010000005">
    <property type="protein sequence ID" value="MDN0069418.1"/>
    <property type="molecule type" value="Genomic_DNA"/>
</dbReference>
<comment type="subcellular location">
    <subcellularLocation>
        <location evidence="1">Cell envelope</location>
    </subcellularLocation>
</comment>
<evidence type="ECO:0000256" key="1">
    <source>
        <dbReference type="ARBA" id="ARBA00004196"/>
    </source>
</evidence>
<dbReference type="GO" id="GO:0030313">
    <property type="term" value="C:cell envelope"/>
    <property type="evidence" value="ECO:0007669"/>
    <property type="project" value="UniProtKB-SubCell"/>
</dbReference>
<protein>
    <submittedName>
        <fullName evidence="4">Ig-like domain-containing protein</fullName>
    </submittedName>
</protein>
<dbReference type="InterPro" id="IPR042229">
    <property type="entry name" value="Listeria/Bacterioides_rpt_sf"/>
</dbReference>
<dbReference type="PROSITE" id="PS50835">
    <property type="entry name" value="IG_LIKE"/>
    <property type="match status" value="1"/>
</dbReference>
<dbReference type="Pfam" id="PF02368">
    <property type="entry name" value="Big_2"/>
    <property type="match status" value="7"/>
</dbReference>
<dbReference type="NCBIfam" id="TIGR02543">
    <property type="entry name" value="List_Bact_rpt"/>
    <property type="match status" value="1"/>
</dbReference>
<evidence type="ECO:0000313" key="4">
    <source>
        <dbReference type="EMBL" id="MDN0069418.1"/>
    </source>
</evidence>
<evidence type="ECO:0000259" key="3">
    <source>
        <dbReference type="PROSITE" id="PS51272"/>
    </source>
</evidence>
<gene>
    <name evidence="4" type="ORF">QVN40_06830</name>
</gene>
<dbReference type="PANTHER" id="PTHR23019:SF0">
    <property type="entry name" value="NUCLEAR PORE MEMBRANE GLYCOPROTEIN 210"/>
    <property type="match status" value="1"/>
</dbReference>
<evidence type="ECO:0000259" key="2">
    <source>
        <dbReference type="PROSITE" id="PS50835"/>
    </source>
</evidence>
<dbReference type="InterPro" id="IPR007110">
    <property type="entry name" value="Ig-like_dom"/>
</dbReference>
<dbReference type="SMART" id="SM00635">
    <property type="entry name" value="BID_2"/>
    <property type="match status" value="7"/>
</dbReference>
<proteinExistence type="predicted"/>
<feature type="domain" description="SLH" evidence="3">
    <location>
        <begin position="694"/>
        <end position="757"/>
    </location>
</feature>
<dbReference type="InterPro" id="IPR045197">
    <property type="entry name" value="NUP210-like"/>
</dbReference>
<dbReference type="Pfam" id="PF09479">
    <property type="entry name" value="Flg_new"/>
    <property type="match status" value="1"/>
</dbReference>
<dbReference type="InterPro" id="IPR008964">
    <property type="entry name" value="Invasin/intimin_cell_adhesion"/>
</dbReference>
<comment type="caution">
    <text evidence="4">The sequence shown here is derived from an EMBL/GenBank/DDBJ whole genome shotgun (WGS) entry which is preliminary data.</text>
</comment>
<reference evidence="4" key="2">
    <citation type="submission" date="2023-08" db="EMBL/GenBank/DDBJ databases">
        <title>Identification and characterization of horizontal gene transfer across gut microbiota members of farm animals based on homology search.</title>
        <authorList>
            <person name="Schwarzerova J."/>
            <person name="Nykrynova M."/>
            <person name="Jureckova K."/>
            <person name="Cejkova D."/>
            <person name="Rychlik I."/>
        </authorList>
    </citation>
    <scope>NUCLEOTIDE SEQUENCE</scope>
    <source>
        <strain evidence="4">15_COKtk</strain>
    </source>
</reference>
<feature type="domain" description="SLH" evidence="3">
    <location>
        <begin position="758"/>
        <end position="822"/>
    </location>
</feature>
<dbReference type="Proteomes" id="UP001168505">
    <property type="component" value="Unassembled WGS sequence"/>
</dbReference>
<accession>A0AAW7JPE2</accession>
<dbReference type="RefSeq" id="WP_289827154.1">
    <property type="nucleotide sequence ID" value="NZ_JAUEIR010000005.1"/>
</dbReference>
<dbReference type="PANTHER" id="PTHR23019">
    <property type="entry name" value="NUCLEAR PORE MEMBRANE GLYCOPROTEIN GP210-RELATED"/>
    <property type="match status" value="1"/>
</dbReference>
<dbReference type="Gene3D" id="2.60.40.4270">
    <property type="entry name" value="Listeria-Bacteroides repeat domain"/>
    <property type="match status" value="1"/>
</dbReference>
<dbReference type="Gene3D" id="2.60.40.1080">
    <property type="match status" value="7"/>
</dbReference>
<feature type="domain" description="Ig-like" evidence="2">
    <location>
        <begin position="373"/>
        <end position="469"/>
    </location>
</feature>
<organism evidence="4 5">
    <name type="scientific">Collinsella ihumii</name>
    <dbReference type="NCBI Taxonomy" id="1720204"/>
    <lineage>
        <taxon>Bacteria</taxon>
        <taxon>Bacillati</taxon>
        <taxon>Actinomycetota</taxon>
        <taxon>Coriobacteriia</taxon>
        <taxon>Coriobacteriales</taxon>
        <taxon>Coriobacteriaceae</taxon>
        <taxon>Collinsella</taxon>
    </lineage>
</organism>
<feature type="domain" description="SLH" evidence="3">
    <location>
        <begin position="827"/>
        <end position="889"/>
    </location>
</feature>
<dbReference type="PROSITE" id="PS51272">
    <property type="entry name" value="SLH"/>
    <property type="match status" value="3"/>
</dbReference>
<dbReference type="InterPro" id="IPR013378">
    <property type="entry name" value="InlB-like_B-rpt"/>
</dbReference>
<dbReference type="Pfam" id="PF00395">
    <property type="entry name" value="SLH"/>
    <property type="match status" value="3"/>
</dbReference>
<evidence type="ECO:0000313" key="5">
    <source>
        <dbReference type="Proteomes" id="UP001168505"/>
    </source>
</evidence>
<dbReference type="InterPro" id="IPR003343">
    <property type="entry name" value="Big_2"/>
</dbReference>
<reference evidence="4" key="1">
    <citation type="submission" date="2023-06" db="EMBL/GenBank/DDBJ databases">
        <authorList>
            <person name="Zeman M."/>
            <person name="Kubasova T."/>
            <person name="Jahodarova E."/>
            <person name="Nykrynova M."/>
            <person name="Rychlik I."/>
        </authorList>
    </citation>
    <scope>NUCLEOTIDE SEQUENCE</scope>
    <source>
        <strain evidence="4">15_COKtk</strain>
    </source>
</reference>
<name>A0AAW7JPE2_9ACTN</name>